<dbReference type="Gene3D" id="3.40.50.450">
    <property type="match status" value="1"/>
</dbReference>
<dbReference type="InterPro" id="IPR041164">
    <property type="entry name" value="LDcluster4"/>
</dbReference>
<keyword evidence="2" id="KW-1185">Reference proteome</keyword>
<evidence type="ECO:0000313" key="2">
    <source>
        <dbReference type="Proteomes" id="UP001451606"/>
    </source>
</evidence>
<dbReference type="AlphaFoldDB" id="A0AAX4NF19"/>
<dbReference type="GeneID" id="95967336"/>
<protein>
    <submittedName>
        <fullName evidence="1">TIGR00725 family protein</fullName>
    </submittedName>
</protein>
<accession>A0AAX4NF19</accession>
<dbReference type="PANTHER" id="PTHR43393:SF3">
    <property type="entry name" value="LYSINE DECARBOXYLASE-LIKE PROTEIN"/>
    <property type="match status" value="1"/>
</dbReference>
<name>A0AAX4NF19_9ARCH</name>
<organism evidence="1 2">
    <name type="scientific">Oxyplasma meridianum</name>
    <dbReference type="NCBI Taxonomy" id="3073602"/>
    <lineage>
        <taxon>Archaea</taxon>
        <taxon>Methanobacteriati</taxon>
        <taxon>Thermoplasmatota</taxon>
        <taxon>Thermoplasmata</taxon>
        <taxon>Thermoplasmatales</taxon>
        <taxon>Thermoplasmataceae</taxon>
        <taxon>Oxyplasma</taxon>
    </lineage>
</organism>
<dbReference type="GO" id="GO:0005829">
    <property type="term" value="C:cytosol"/>
    <property type="evidence" value="ECO:0007669"/>
    <property type="project" value="TreeGrafter"/>
</dbReference>
<proteinExistence type="predicted"/>
<dbReference type="Proteomes" id="UP001451606">
    <property type="component" value="Chromosome"/>
</dbReference>
<sequence>MYNIGVIGGSTADDRFKPVAYEVGSLLAKRKAVVFCGGLGGVMEWVSHGIHDNGGVVVGILPGSDVKDGNEFLNVKIPTGIGYLRNFLIVRASEALIAIDGSSGTLSEAAFAITEGKLVVALGDMEIDHRKPGDGTFVHASTPEEAVNIAFSGADQYRSVADKRKGLNQF</sequence>
<dbReference type="InterPro" id="IPR005268">
    <property type="entry name" value="CHP00725"/>
</dbReference>
<dbReference type="KEGG" id="omr:OXIME_000607"/>
<dbReference type="NCBIfam" id="TIGR00725">
    <property type="entry name" value="TIGR00725 family protein"/>
    <property type="match status" value="1"/>
</dbReference>
<dbReference type="PANTHER" id="PTHR43393">
    <property type="entry name" value="CYTOKININ RIBOSIDE 5'-MONOPHOSPHATE PHOSPHORIBOHYDROLASE"/>
    <property type="match status" value="1"/>
</dbReference>
<dbReference type="InterPro" id="IPR052341">
    <property type="entry name" value="LOG_family_nucleotidases"/>
</dbReference>
<dbReference type="RefSeq" id="WP_393972006.1">
    <property type="nucleotide sequence ID" value="NZ_CP133772.1"/>
</dbReference>
<evidence type="ECO:0000313" key="1">
    <source>
        <dbReference type="EMBL" id="WYY00054.1"/>
    </source>
</evidence>
<dbReference type="Pfam" id="PF18306">
    <property type="entry name" value="LDcluster4"/>
    <property type="match status" value="1"/>
</dbReference>
<dbReference type="SUPFAM" id="SSF102405">
    <property type="entry name" value="MCP/YpsA-like"/>
    <property type="match status" value="1"/>
</dbReference>
<dbReference type="EMBL" id="CP133772">
    <property type="protein sequence ID" value="WYY00054.1"/>
    <property type="molecule type" value="Genomic_DNA"/>
</dbReference>
<reference evidence="1 2" key="1">
    <citation type="submission" date="2023-09" db="EMBL/GenBank/DDBJ databases">
        <authorList>
            <person name="Golyshina O.V."/>
            <person name="Lunev E.A."/>
            <person name="Bargiela R."/>
            <person name="Gaines M.C."/>
            <person name="Daum B."/>
            <person name="Bale N.J."/>
            <person name="Koenen M."/>
            <person name="Sinninghe Damst J.S."/>
            <person name="Yakimov M."/>
            <person name="Golyshin P.N."/>
        </authorList>
    </citation>
    <scope>NUCLEOTIDE SEQUENCE [LARGE SCALE GENOMIC DNA]</scope>
    <source>
        <strain evidence="1 2">M1</strain>
    </source>
</reference>
<gene>
    <name evidence="1" type="ORF">OXIME_000607</name>
</gene>